<dbReference type="InterPro" id="IPR007125">
    <property type="entry name" value="H2A/H2B/H3"/>
</dbReference>
<organism evidence="3 4">
    <name type="scientific">Microdochium bolleyi</name>
    <dbReference type="NCBI Taxonomy" id="196109"/>
    <lineage>
        <taxon>Eukaryota</taxon>
        <taxon>Fungi</taxon>
        <taxon>Dikarya</taxon>
        <taxon>Ascomycota</taxon>
        <taxon>Pezizomycotina</taxon>
        <taxon>Sordariomycetes</taxon>
        <taxon>Xylariomycetidae</taxon>
        <taxon>Xylariales</taxon>
        <taxon>Microdochiaceae</taxon>
        <taxon>Microdochium</taxon>
    </lineage>
</organism>
<dbReference type="AlphaFoldDB" id="A0A136J212"/>
<evidence type="ECO:0000259" key="2">
    <source>
        <dbReference type="Pfam" id="PF00125"/>
    </source>
</evidence>
<evidence type="ECO:0000256" key="1">
    <source>
        <dbReference type="SAM" id="MobiDB-lite"/>
    </source>
</evidence>
<dbReference type="InParanoid" id="A0A136J212"/>
<dbReference type="EMBL" id="KQ964251">
    <property type="protein sequence ID" value="KXJ91124.1"/>
    <property type="molecule type" value="Genomic_DNA"/>
</dbReference>
<proteinExistence type="predicted"/>
<dbReference type="Gene3D" id="1.10.20.10">
    <property type="entry name" value="Histone, subunit A"/>
    <property type="match status" value="1"/>
</dbReference>
<protein>
    <recommendedName>
        <fullName evidence="2">Core Histone H2A/H2B/H3 domain-containing protein</fullName>
    </recommendedName>
</protein>
<reference evidence="4" key="1">
    <citation type="submission" date="2016-02" db="EMBL/GenBank/DDBJ databases">
        <title>Draft genome sequence of Microdochium bolleyi, a fungal endophyte of beachgrass.</title>
        <authorList>
            <consortium name="DOE Joint Genome Institute"/>
            <person name="David A.S."/>
            <person name="May G."/>
            <person name="Haridas S."/>
            <person name="Lim J."/>
            <person name="Wang M."/>
            <person name="Labutti K."/>
            <person name="Lipzen A."/>
            <person name="Barry K."/>
            <person name="Grigoriev I.V."/>
        </authorList>
    </citation>
    <scope>NUCLEOTIDE SEQUENCE [LARGE SCALE GENOMIC DNA]</scope>
    <source>
        <strain evidence="4">J235TASD1</strain>
    </source>
</reference>
<feature type="region of interest" description="Disordered" evidence="1">
    <location>
        <begin position="1"/>
        <end position="20"/>
    </location>
</feature>
<feature type="domain" description="Core Histone H2A/H2B/H3" evidence="2">
    <location>
        <begin position="47"/>
        <end position="100"/>
    </location>
</feature>
<dbReference type="Proteomes" id="UP000070501">
    <property type="component" value="Unassembled WGS sequence"/>
</dbReference>
<name>A0A136J212_9PEZI</name>
<dbReference type="SUPFAM" id="SSF47113">
    <property type="entry name" value="Histone-fold"/>
    <property type="match status" value="1"/>
</dbReference>
<evidence type="ECO:0000313" key="4">
    <source>
        <dbReference type="Proteomes" id="UP000070501"/>
    </source>
</evidence>
<evidence type="ECO:0000313" key="3">
    <source>
        <dbReference type="EMBL" id="KXJ91124.1"/>
    </source>
</evidence>
<keyword evidence="4" id="KW-1185">Reference proteome</keyword>
<dbReference type="Pfam" id="PF00125">
    <property type="entry name" value="Histone"/>
    <property type="match status" value="1"/>
</dbReference>
<accession>A0A136J212</accession>
<dbReference type="GO" id="GO:0046982">
    <property type="term" value="F:protein heterodimerization activity"/>
    <property type="evidence" value="ECO:0007669"/>
    <property type="project" value="InterPro"/>
</dbReference>
<gene>
    <name evidence="3" type="ORF">Micbo1qcDRAFT_205139</name>
</gene>
<sequence>MATSKSPNSRRLSNSAMAKPTLKAIRRRAHLLAIARQKSLRSYKGRRNLEIDNSAAVVLETSAIATIQEIVEDHLVRLFGAAKMCARHAGREAVSVADIRAIDMVLALTGNGGLARVRVGGDH</sequence>
<feature type="compositionally biased region" description="Polar residues" evidence="1">
    <location>
        <begin position="1"/>
        <end position="16"/>
    </location>
</feature>
<dbReference type="GO" id="GO:0003677">
    <property type="term" value="F:DNA binding"/>
    <property type="evidence" value="ECO:0007669"/>
    <property type="project" value="InterPro"/>
</dbReference>
<dbReference type="InterPro" id="IPR009072">
    <property type="entry name" value="Histone-fold"/>
</dbReference>